<name>A0A9P7Z0B4_9HELO</name>
<proteinExistence type="predicted"/>
<protein>
    <recommendedName>
        <fullName evidence="4">Symplekin/Pta1 N-terminal domain-containing protein</fullName>
    </recommendedName>
</protein>
<dbReference type="GO" id="GO:0006397">
    <property type="term" value="P:mRNA processing"/>
    <property type="evidence" value="ECO:0007669"/>
    <property type="project" value="UniProtKB-KW"/>
</dbReference>
<dbReference type="GO" id="GO:0005847">
    <property type="term" value="C:mRNA cleavage and polyadenylation specificity factor complex"/>
    <property type="evidence" value="ECO:0007669"/>
    <property type="project" value="TreeGrafter"/>
</dbReference>
<keyword evidence="3" id="KW-0539">Nucleus</keyword>
<evidence type="ECO:0000313" key="6">
    <source>
        <dbReference type="Proteomes" id="UP000887226"/>
    </source>
</evidence>
<gene>
    <name evidence="5" type="ORF">BJ878DRAFT_569269</name>
</gene>
<evidence type="ECO:0000256" key="3">
    <source>
        <dbReference type="ARBA" id="ARBA00023242"/>
    </source>
</evidence>
<dbReference type="InterPro" id="IPR011989">
    <property type="entry name" value="ARM-like"/>
</dbReference>
<dbReference type="PANTHER" id="PTHR15245">
    <property type="entry name" value="SYMPLEKIN-RELATED"/>
    <property type="match status" value="1"/>
</dbReference>
<comment type="caution">
    <text evidence="5">The sequence shown here is derived from an EMBL/GenBank/DDBJ whole genome shotgun (WGS) entry which is preliminary data.</text>
</comment>
<dbReference type="OrthoDB" id="331600at2759"/>
<dbReference type="Gene3D" id="1.25.10.10">
    <property type="entry name" value="Leucine-rich Repeat Variant"/>
    <property type="match status" value="1"/>
</dbReference>
<dbReference type="Pfam" id="PF11935">
    <property type="entry name" value="SYMPK_PTA1_N"/>
    <property type="match status" value="1"/>
</dbReference>
<organism evidence="5 6">
    <name type="scientific">Calycina marina</name>
    <dbReference type="NCBI Taxonomy" id="1763456"/>
    <lineage>
        <taxon>Eukaryota</taxon>
        <taxon>Fungi</taxon>
        <taxon>Dikarya</taxon>
        <taxon>Ascomycota</taxon>
        <taxon>Pezizomycotina</taxon>
        <taxon>Leotiomycetes</taxon>
        <taxon>Helotiales</taxon>
        <taxon>Pezizellaceae</taxon>
        <taxon>Calycina</taxon>
    </lineage>
</organism>
<evidence type="ECO:0000256" key="1">
    <source>
        <dbReference type="ARBA" id="ARBA00004123"/>
    </source>
</evidence>
<evidence type="ECO:0000313" key="5">
    <source>
        <dbReference type="EMBL" id="KAG9242510.1"/>
    </source>
</evidence>
<evidence type="ECO:0000259" key="4">
    <source>
        <dbReference type="Pfam" id="PF11935"/>
    </source>
</evidence>
<feature type="domain" description="Symplekin/Pta1 N-terminal" evidence="4">
    <location>
        <begin position="94"/>
        <end position="311"/>
    </location>
</feature>
<dbReference type="AlphaFoldDB" id="A0A9P7Z0B4"/>
<dbReference type="InterPro" id="IPR021850">
    <property type="entry name" value="Symplekin/Pta1"/>
</dbReference>
<comment type="subcellular location">
    <subcellularLocation>
        <location evidence="1">Nucleus</location>
    </subcellularLocation>
</comment>
<dbReference type="Proteomes" id="UP000887226">
    <property type="component" value="Unassembled WGS sequence"/>
</dbReference>
<evidence type="ECO:0000256" key="2">
    <source>
        <dbReference type="ARBA" id="ARBA00022664"/>
    </source>
</evidence>
<sequence>MATTTAYSLTEQLANLESARILALSDANFYPSIISTILPIVGRDAPQVELRRWGADFLAETFANPTLSGSMKETLSVTALDCLKGLVEREEDGDVLKGCVMMATSVYPWVVRWIVNNPYDTHTWEKMSAIKARILRIWDSTAIGVRLCCIKFAQKVVSVQTAGNEADPRRDPRDINLAMIPPNNAILVTRNLEAEASGLLDRLLSIFQESPSDAILIDATINSLATLIRARPQLSNKILNALLSFNPLKQANSPMTSKLRVVVKSMEKTVRLLLIHILKRDPQNPSANKIHQYIEKMSRSRIEIFEEASRKRGPPEPTDALDAAKRQRIETQASKQMKLHVPLLSDGPHTVAELFTIGADAGLQAFDVSTLEEDMAIKISVLILQKTDPDILNQAIQGIRQRFAALLAPPPHLVVPPIPEPQQQPVVPEVKSPLLGVDDEDDDYEPDLYPTEDTEQILNKLDNAPHKGPEPEPKSEYTEIAPFTLPNPPALSAEETNLVGNGTVARVFGVMSKLEDASKKPKSGINRLAAGSSDKDAWITIISRLATRSTFGIDRAGDSVKSEATSLNETIRQSLYGYTIADFRKRIDIAVAWLCEEWYNDQLQNKSGDDGPLHYEYWALKIFDGFKPYLDARDKILTRFLGEIPELSVGILERVKNLCSDPAMVNLALTSLLYLVIMRPPVREAALDAVEEIWATYDDAKTMAAKYLIKWRPGFEARYKAEEEKTYENESDSKVDEIMADAARVNEAAS</sequence>
<reference evidence="5" key="1">
    <citation type="journal article" date="2021" name="IMA Fungus">
        <title>Genomic characterization of three marine fungi, including Emericellopsis atlantica sp. nov. with signatures of a generalist lifestyle and marine biomass degradation.</title>
        <authorList>
            <person name="Hagestad O.C."/>
            <person name="Hou L."/>
            <person name="Andersen J.H."/>
            <person name="Hansen E.H."/>
            <person name="Altermark B."/>
            <person name="Li C."/>
            <person name="Kuhnert E."/>
            <person name="Cox R.J."/>
            <person name="Crous P.W."/>
            <person name="Spatafora J.W."/>
            <person name="Lail K."/>
            <person name="Amirebrahimi M."/>
            <person name="Lipzen A."/>
            <person name="Pangilinan J."/>
            <person name="Andreopoulos W."/>
            <person name="Hayes R.D."/>
            <person name="Ng V."/>
            <person name="Grigoriev I.V."/>
            <person name="Jackson S.A."/>
            <person name="Sutton T.D.S."/>
            <person name="Dobson A.D.W."/>
            <person name="Rama T."/>
        </authorList>
    </citation>
    <scope>NUCLEOTIDE SEQUENCE</scope>
    <source>
        <strain evidence="5">TRa3180A</strain>
    </source>
</reference>
<keyword evidence="6" id="KW-1185">Reference proteome</keyword>
<dbReference type="PANTHER" id="PTHR15245:SF20">
    <property type="entry name" value="SYMPLEKIN"/>
    <property type="match status" value="1"/>
</dbReference>
<keyword evidence="2" id="KW-0507">mRNA processing</keyword>
<dbReference type="EMBL" id="MU254066">
    <property type="protein sequence ID" value="KAG9242510.1"/>
    <property type="molecule type" value="Genomic_DNA"/>
</dbReference>
<dbReference type="InterPro" id="IPR032460">
    <property type="entry name" value="Symplekin/Pta1_N"/>
</dbReference>
<accession>A0A9P7Z0B4</accession>